<dbReference type="Proteomes" id="UP000640583">
    <property type="component" value="Unassembled WGS sequence"/>
</dbReference>
<dbReference type="AlphaFoldDB" id="A0A8J7LTR1"/>
<gene>
    <name evidence="4" type="ORF">H1D41_00445</name>
</gene>
<evidence type="ECO:0000313" key="5">
    <source>
        <dbReference type="Proteomes" id="UP000640583"/>
    </source>
</evidence>
<dbReference type="InterPro" id="IPR007730">
    <property type="entry name" value="SPOR-like_dom"/>
</dbReference>
<feature type="region of interest" description="Disordered" evidence="1">
    <location>
        <begin position="1"/>
        <end position="57"/>
    </location>
</feature>
<dbReference type="InterPro" id="IPR036680">
    <property type="entry name" value="SPOR-like_sf"/>
</dbReference>
<feature type="domain" description="SPOR" evidence="3">
    <location>
        <begin position="291"/>
        <end position="376"/>
    </location>
</feature>
<evidence type="ECO:0000259" key="3">
    <source>
        <dbReference type="PROSITE" id="PS51724"/>
    </source>
</evidence>
<reference evidence="4" key="1">
    <citation type="submission" date="2020-10" db="EMBL/GenBank/DDBJ databases">
        <title>Paenihalocynthiibacter styelae gen. nov., sp. nov., isolated from stalked sea squirt Styela clava.</title>
        <authorList>
            <person name="Kim Y.-O."/>
            <person name="Yoon J.-H."/>
        </authorList>
    </citation>
    <scope>NUCLEOTIDE SEQUENCE</scope>
    <source>
        <strain evidence="4">MYP1-1</strain>
    </source>
</reference>
<dbReference type="RefSeq" id="WP_228847062.1">
    <property type="nucleotide sequence ID" value="NZ_JADCKQ010000001.1"/>
</dbReference>
<dbReference type="Pfam" id="PF05036">
    <property type="entry name" value="SPOR"/>
    <property type="match status" value="1"/>
</dbReference>
<evidence type="ECO:0000256" key="1">
    <source>
        <dbReference type="SAM" id="MobiDB-lite"/>
    </source>
</evidence>
<keyword evidence="5" id="KW-1185">Reference proteome</keyword>
<proteinExistence type="predicted"/>
<dbReference type="GO" id="GO:0042834">
    <property type="term" value="F:peptidoglycan binding"/>
    <property type="evidence" value="ECO:0007669"/>
    <property type="project" value="InterPro"/>
</dbReference>
<name>A0A8J7LTR1_9RHOB</name>
<keyword evidence="2" id="KW-0812">Transmembrane</keyword>
<keyword evidence="2" id="KW-1133">Transmembrane helix</keyword>
<sequence length="376" mass="39564">MSGYDYPDSAEHFTHHPGLQGVRRKVTPRRVMPQQQHIHPAHGGPQAHYADPGYAPQMAAHGPYAQQQFAQPQPAAPQYYAEDPGYAPVDPVPAQAAVQSSPVYYLGALLSLGLVAAAGVWGYQLAMRDVNGIPVVRALETEGRIQPTDPGGRQAAHQGLAVNEVQANGEATAAADQLILAPPPIDLLDGDQPIAAIVPASISTAPASRNSIEIAVANAVSQVEGQATSAENIEGRIPASVPGVSRSPVPGLRPALDLNSYNRQPVEVAAATDAAAVQLAAAASVDADPSSIVPGTFLVQLGAFDSEDIARSQWDSISARYGDFFEGKQRVVQISSRGGRDFYRLRAAGFSTMSDARQFCSEVIARSGNCIPVVVR</sequence>
<accession>A0A8J7LTR1</accession>
<protein>
    <submittedName>
        <fullName evidence="4">SPOR domain-containing protein</fullName>
    </submittedName>
</protein>
<keyword evidence="2" id="KW-0472">Membrane</keyword>
<organism evidence="4 5">
    <name type="scientific">Halocynthiibacter styelae</name>
    <dbReference type="NCBI Taxonomy" id="2761955"/>
    <lineage>
        <taxon>Bacteria</taxon>
        <taxon>Pseudomonadati</taxon>
        <taxon>Pseudomonadota</taxon>
        <taxon>Alphaproteobacteria</taxon>
        <taxon>Rhodobacterales</taxon>
        <taxon>Paracoccaceae</taxon>
        <taxon>Halocynthiibacter</taxon>
    </lineage>
</organism>
<dbReference type="Gene3D" id="3.30.70.1070">
    <property type="entry name" value="Sporulation related repeat"/>
    <property type="match status" value="1"/>
</dbReference>
<evidence type="ECO:0000256" key="2">
    <source>
        <dbReference type="SAM" id="Phobius"/>
    </source>
</evidence>
<dbReference type="PROSITE" id="PS51724">
    <property type="entry name" value="SPOR"/>
    <property type="match status" value="1"/>
</dbReference>
<evidence type="ECO:0000313" key="4">
    <source>
        <dbReference type="EMBL" id="MBI1492097.1"/>
    </source>
</evidence>
<feature type="transmembrane region" description="Helical" evidence="2">
    <location>
        <begin position="103"/>
        <end position="123"/>
    </location>
</feature>
<dbReference type="EMBL" id="JADCKQ010000001">
    <property type="protein sequence ID" value="MBI1492097.1"/>
    <property type="molecule type" value="Genomic_DNA"/>
</dbReference>
<comment type="caution">
    <text evidence="4">The sequence shown here is derived from an EMBL/GenBank/DDBJ whole genome shotgun (WGS) entry which is preliminary data.</text>
</comment>